<feature type="region of interest" description="Disordered" evidence="5">
    <location>
        <begin position="424"/>
        <end position="456"/>
    </location>
</feature>
<keyword evidence="4" id="KW-0539">Nucleus</keyword>
<feature type="compositionally biased region" description="Low complexity" evidence="5">
    <location>
        <begin position="715"/>
        <end position="730"/>
    </location>
</feature>
<keyword evidence="3" id="KW-0175">Coiled coil</keyword>
<dbReference type="Pfam" id="PF07540">
    <property type="entry name" value="NOC3p"/>
    <property type="match status" value="1"/>
</dbReference>
<dbReference type="InterPro" id="IPR011501">
    <property type="entry name" value="Noc3_N"/>
</dbReference>
<evidence type="ECO:0000259" key="7">
    <source>
        <dbReference type="Pfam" id="PF07540"/>
    </source>
</evidence>
<comment type="subcellular location">
    <subcellularLocation>
        <location evidence="1">Nucleus</location>
        <location evidence="1">Nucleolus</location>
    </subcellularLocation>
</comment>
<feature type="domain" description="CCAAT-binding factor" evidence="6">
    <location>
        <begin position="479"/>
        <end position="575"/>
    </location>
</feature>
<feature type="region of interest" description="Disordered" evidence="5">
    <location>
        <begin position="638"/>
        <end position="703"/>
    </location>
</feature>
<evidence type="ECO:0000256" key="3">
    <source>
        <dbReference type="ARBA" id="ARBA00023054"/>
    </source>
</evidence>
<evidence type="ECO:0000256" key="4">
    <source>
        <dbReference type="ARBA" id="ARBA00023242"/>
    </source>
</evidence>
<name>A0ABQ8UT17_9EUKA</name>
<gene>
    <name evidence="8" type="ORF">PAPYR_877</name>
</gene>
<proteinExistence type="inferred from homology"/>
<dbReference type="Proteomes" id="UP001141327">
    <property type="component" value="Unassembled WGS sequence"/>
</dbReference>
<sequence>MEDLAQFTIDDSKEQLAGFASAIQQTPEKSIDSVEKIHEFCSHPDSTIAKLALLTEVVVFKDIIPGYQIHSHTDEDERQLSQGVQILHNFERKLLRNYQKFLKFLERCLKIASLRPTAAEALCALMVTHPHFNFFGNIVGAVVPLLLDPLLCPVVCGSFKELFLNDPAQEATLEVVEKVATLIARHPKRIPPLAGCPSSRPPLTVSSSSGPVAGQVVETLSGWVRVDLPSSSQLHDERGEERMVELEQRRFEEINRRHEVRLDKKALEEERRFHRDLAQTKLTRDIAQRQRVGTALLRALVRAFTAVLDIPSSPLLVPALGGLSRLAAHLNIELISDLVMHVRALLSEQLLIRQRLEADQQAGRPQGPEGAAPGGEDGAVAMPLLPFATAVSLIDPHTLYCALYSRLPEWPQAHRQALAMPRTPRLRAADERAGPHKRRRVAGAEGEEDEEDERGPIDWAALEQLAAQAHERAAALDLTVVRCLDTITRRAKTLSVARAAGLAKQLLGVALHLPPAGACAALAAFRLLLQQIPGARALVSSESPPSCIVYRPDSADPDRCGALGSCAWDLHLLASVTWSFVFVAAGPLWLLGWRGGWRGQRHEHPLVAASARQALGLKTLPFTQTPSVVYREVARHAAADEPLPEPAAPRSRASGRKRAAPDSLLAAAAAEEAEEAARDGEAVREQEELAREQETLGQNQREAERELALLEAQAAVDQPDQDPQGTATGPPRGGRGGRGGEAGEAVGAGEAGEAEEGAGAAGAGSPSEAIGACLLARWRIPSPSRAAGAAD</sequence>
<organism evidence="8 9">
    <name type="scientific">Paratrimastix pyriformis</name>
    <dbReference type="NCBI Taxonomy" id="342808"/>
    <lineage>
        <taxon>Eukaryota</taxon>
        <taxon>Metamonada</taxon>
        <taxon>Preaxostyla</taxon>
        <taxon>Paratrimastigidae</taxon>
        <taxon>Paratrimastix</taxon>
    </lineage>
</organism>
<dbReference type="EMBL" id="JAPMOS010000003">
    <property type="protein sequence ID" value="KAJ4462281.1"/>
    <property type="molecule type" value="Genomic_DNA"/>
</dbReference>
<evidence type="ECO:0000313" key="8">
    <source>
        <dbReference type="EMBL" id="KAJ4462281.1"/>
    </source>
</evidence>
<dbReference type="PANTHER" id="PTHR14428:SF5">
    <property type="entry name" value="NUCLEOLAR COMPLEX PROTEIN 3 HOMOLOG"/>
    <property type="match status" value="1"/>
</dbReference>
<dbReference type="InterPro" id="IPR005612">
    <property type="entry name" value="CCAAT-binding_factor"/>
</dbReference>
<accession>A0ABQ8UT17</accession>
<keyword evidence="9" id="KW-1185">Reference proteome</keyword>
<feature type="region of interest" description="Disordered" evidence="5">
    <location>
        <begin position="715"/>
        <end position="766"/>
    </location>
</feature>
<feature type="compositionally biased region" description="Gly residues" evidence="5">
    <location>
        <begin position="731"/>
        <end position="742"/>
    </location>
</feature>
<feature type="domain" description="Nucleolar complex-associated protein 3 N-terminal" evidence="7">
    <location>
        <begin position="12"/>
        <end position="101"/>
    </location>
</feature>
<feature type="compositionally biased region" description="Basic and acidic residues" evidence="5">
    <location>
        <begin position="675"/>
        <end position="694"/>
    </location>
</feature>
<evidence type="ECO:0000256" key="1">
    <source>
        <dbReference type="ARBA" id="ARBA00004604"/>
    </source>
</evidence>
<dbReference type="InterPro" id="IPR016903">
    <property type="entry name" value="Nucleolar_cplx-assoc_3"/>
</dbReference>
<reference evidence="8" key="1">
    <citation type="journal article" date="2022" name="bioRxiv">
        <title>Genomics of Preaxostyla Flagellates Illuminates Evolutionary Transitions and the Path Towards Mitochondrial Loss.</title>
        <authorList>
            <person name="Novak L.V.F."/>
            <person name="Treitli S.C."/>
            <person name="Pyrih J."/>
            <person name="Halakuc P."/>
            <person name="Pipaliya S.V."/>
            <person name="Vacek V."/>
            <person name="Brzon O."/>
            <person name="Soukal P."/>
            <person name="Eme L."/>
            <person name="Dacks J.B."/>
            <person name="Karnkowska A."/>
            <person name="Elias M."/>
            <person name="Hampl V."/>
        </authorList>
    </citation>
    <scope>NUCLEOTIDE SEQUENCE</scope>
    <source>
        <strain evidence="8">RCP-MX</strain>
    </source>
</reference>
<comment type="similarity">
    <text evidence="2">Belongs to the CBF/MAK21 family.</text>
</comment>
<evidence type="ECO:0000259" key="6">
    <source>
        <dbReference type="Pfam" id="PF03914"/>
    </source>
</evidence>
<comment type="caution">
    <text evidence="8">The sequence shown here is derived from an EMBL/GenBank/DDBJ whole genome shotgun (WGS) entry which is preliminary data.</text>
</comment>
<evidence type="ECO:0000256" key="5">
    <source>
        <dbReference type="SAM" id="MobiDB-lite"/>
    </source>
</evidence>
<dbReference type="Pfam" id="PF03914">
    <property type="entry name" value="CBF"/>
    <property type="match status" value="1"/>
</dbReference>
<protein>
    <submittedName>
        <fullName evidence="8">Nucleolar complex-associated protein 3</fullName>
    </submittedName>
</protein>
<dbReference type="PANTHER" id="PTHR14428">
    <property type="entry name" value="NUCLEOLAR COMPLEX PROTEIN 3"/>
    <property type="match status" value="1"/>
</dbReference>
<evidence type="ECO:0000313" key="9">
    <source>
        <dbReference type="Proteomes" id="UP001141327"/>
    </source>
</evidence>
<evidence type="ECO:0000256" key="2">
    <source>
        <dbReference type="ARBA" id="ARBA00007797"/>
    </source>
</evidence>